<sequence>MRLFLFCAIFCLATPFYTKAQTTADIVETLEQKYNWSRAKVIQESVTINGPSEMFTRIMSDKRSFDISTFSYLSSYLGKYFDKVYGTDILNSAEKTAVNTTAEQKAACAKEISKIKGKLHITLNANGVKLTDNSYELSMTTLTTIGEFLNPERGVGVALGWRPIANKVAITINTLNKTGQPIVKWSKDFSTCTIDLPIVGDTNYSTIILAGLKKGGKI</sequence>
<dbReference type="EMBL" id="BMJO01000003">
    <property type="protein sequence ID" value="GGE51670.1"/>
    <property type="molecule type" value="Genomic_DNA"/>
</dbReference>
<comment type="caution">
    <text evidence="3">The sequence shown here is derived from an EMBL/GenBank/DDBJ whole genome shotgun (WGS) entry which is preliminary data.</text>
</comment>
<dbReference type="OrthoDB" id="750712at2"/>
<reference evidence="2" key="4">
    <citation type="submission" date="2024-05" db="EMBL/GenBank/DDBJ databases">
        <authorList>
            <person name="Sun Q."/>
            <person name="Zhou Y."/>
        </authorList>
    </citation>
    <scope>NUCLEOTIDE SEQUENCE</scope>
    <source>
        <strain evidence="2">CGMCC 1.15644</strain>
    </source>
</reference>
<evidence type="ECO:0000313" key="4">
    <source>
        <dbReference type="Proteomes" id="UP000295684"/>
    </source>
</evidence>
<gene>
    <name evidence="3" type="ORF">EV200_102199</name>
    <name evidence="2" type="ORF">GCM10011413_17520</name>
</gene>
<dbReference type="Proteomes" id="UP000295684">
    <property type="component" value="Unassembled WGS sequence"/>
</dbReference>
<proteinExistence type="predicted"/>
<dbReference type="RefSeq" id="WP_132529785.1">
    <property type="nucleotide sequence ID" value="NZ_BMJO01000003.1"/>
</dbReference>
<reference evidence="2" key="1">
    <citation type="journal article" date="2014" name="Int. J. Syst. Evol. Microbiol.">
        <title>Complete genome of a new Firmicutes species belonging to the dominant human colonic microbiota ('Ruminococcus bicirculans') reveals two chromosomes and a selective capacity to utilize plant glucans.</title>
        <authorList>
            <consortium name="NISC Comparative Sequencing Program"/>
            <person name="Wegmann U."/>
            <person name="Louis P."/>
            <person name="Goesmann A."/>
            <person name="Henrissat B."/>
            <person name="Duncan S.H."/>
            <person name="Flint H.J."/>
        </authorList>
    </citation>
    <scope>NUCLEOTIDE SEQUENCE</scope>
    <source>
        <strain evidence="2">CGMCC 1.15644</strain>
    </source>
</reference>
<evidence type="ECO:0000313" key="5">
    <source>
        <dbReference type="Proteomes" id="UP000622648"/>
    </source>
</evidence>
<keyword evidence="5" id="KW-1185">Reference proteome</keyword>
<protein>
    <recommendedName>
        <fullName evidence="6">GLPGLI family protein</fullName>
    </recommendedName>
</protein>
<reference evidence="5" key="2">
    <citation type="journal article" date="2019" name="Int. J. Syst. Evol. Microbiol.">
        <title>The Global Catalogue of Microorganisms (GCM) 10K type strain sequencing project: providing services to taxonomists for standard genome sequencing and annotation.</title>
        <authorList>
            <consortium name="The Broad Institute Genomics Platform"/>
            <consortium name="The Broad Institute Genome Sequencing Center for Infectious Disease"/>
            <person name="Wu L."/>
            <person name="Ma J."/>
        </authorList>
    </citation>
    <scope>NUCLEOTIDE SEQUENCE [LARGE SCALE GENOMIC DNA]</scope>
    <source>
        <strain evidence="5">CGMCC 1.15644</strain>
    </source>
</reference>
<name>A0A4R2HI09_9SPHI</name>
<feature type="chain" id="PRO_5020921516" description="GLPGLI family protein" evidence="1">
    <location>
        <begin position="21"/>
        <end position="218"/>
    </location>
</feature>
<evidence type="ECO:0000256" key="1">
    <source>
        <dbReference type="SAM" id="SignalP"/>
    </source>
</evidence>
<evidence type="ECO:0008006" key="6">
    <source>
        <dbReference type="Google" id="ProtNLM"/>
    </source>
</evidence>
<dbReference type="Proteomes" id="UP000622648">
    <property type="component" value="Unassembled WGS sequence"/>
</dbReference>
<accession>A0A4R2HI09</accession>
<reference evidence="3 4" key="3">
    <citation type="submission" date="2019-03" db="EMBL/GenBank/DDBJ databases">
        <title>Genomic Encyclopedia of Type Strains, Phase IV (KMG-IV): sequencing the most valuable type-strain genomes for metagenomic binning, comparative biology and taxonomic classification.</title>
        <authorList>
            <person name="Goeker M."/>
        </authorList>
    </citation>
    <scope>NUCLEOTIDE SEQUENCE [LARGE SCALE GENOMIC DNA]</scope>
    <source>
        <strain evidence="3 4">DSM 103236</strain>
    </source>
</reference>
<feature type="signal peptide" evidence="1">
    <location>
        <begin position="1"/>
        <end position="20"/>
    </location>
</feature>
<evidence type="ECO:0000313" key="3">
    <source>
        <dbReference type="EMBL" id="TCO28782.1"/>
    </source>
</evidence>
<keyword evidence="1" id="KW-0732">Signal</keyword>
<dbReference type="AlphaFoldDB" id="A0A4R2HI09"/>
<evidence type="ECO:0000313" key="2">
    <source>
        <dbReference type="EMBL" id="GGE51670.1"/>
    </source>
</evidence>
<organism evidence="3 4">
    <name type="scientific">Pedobacter psychrotolerans</name>
    <dbReference type="NCBI Taxonomy" id="1843235"/>
    <lineage>
        <taxon>Bacteria</taxon>
        <taxon>Pseudomonadati</taxon>
        <taxon>Bacteroidota</taxon>
        <taxon>Sphingobacteriia</taxon>
        <taxon>Sphingobacteriales</taxon>
        <taxon>Sphingobacteriaceae</taxon>
        <taxon>Pedobacter</taxon>
    </lineage>
</organism>
<dbReference type="EMBL" id="SLWO01000002">
    <property type="protein sequence ID" value="TCO28782.1"/>
    <property type="molecule type" value="Genomic_DNA"/>
</dbReference>